<keyword evidence="2" id="KW-1185">Reference proteome</keyword>
<name>A0A1H9TBM1_9CORY</name>
<reference evidence="2" key="1">
    <citation type="submission" date="2016-10" db="EMBL/GenBank/DDBJ databases">
        <authorList>
            <person name="Varghese N."/>
            <person name="Submissions S."/>
        </authorList>
    </citation>
    <scope>NUCLEOTIDE SEQUENCE [LARGE SCALE GENOMIC DNA]</scope>
    <source>
        <strain evidence="2">DSM 20524</strain>
    </source>
</reference>
<proteinExistence type="predicted"/>
<organism evidence="1 2">
    <name type="scientific">Corynebacterium cystitidis DSM 20524</name>
    <dbReference type="NCBI Taxonomy" id="1121357"/>
    <lineage>
        <taxon>Bacteria</taxon>
        <taxon>Bacillati</taxon>
        <taxon>Actinomycetota</taxon>
        <taxon>Actinomycetes</taxon>
        <taxon>Mycobacteriales</taxon>
        <taxon>Corynebacteriaceae</taxon>
        <taxon>Corynebacterium</taxon>
    </lineage>
</organism>
<dbReference type="EMBL" id="FOGQ01000005">
    <property type="protein sequence ID" value="SER94710.1"/>
    <property type="molecule type" value="Genomic_DNA"/>
</dbReference>
<accession>A0A1H9TBM1</accession>
<protein>
    <submittedName>
        <fullName evidence="1">Uncharacterized protein</fullName>
    </submittedName>
</protein>
<evidence type="ECO:0000313" key="1">
    <source>
        <dbReference type="EMBL" id="SER94710.1"/>
    </source>
</evidence>
<sequence>MTRFSLTIIHPYPDYPLFHVLGDRKVDRNLAWNGGTAAAEGAACIALASQEKTEAVIEISDEPRALADSFLRHTIAISDSSIQIAGHVESKEARDPDNPGLIGDLGWSNKATLQFRSPEGFALSDDRLILPTSIELLITPPFS</sequence>
<dbReference type="STRING" id="1121357.SAMN05661109_01407"/>
<dbReference type="RefSeq" id="WP_092258238.1">
    <property type="nucleotide sequence ID" value="NZ_CP047199.1"/>
</dbReference>
<gene>
    <name evidence="1" type="ORF">SAMN05661109_01407</name>
</gene>
<evidence type="ECO:0000313" key="2">
    <source>
        <dbReference type="Proteomes" id="UP000198929"/>
    </source>
</evidence>
<dbReference type="Proteomes" id="UP000198929">
    <property type="component" value="Unassembled WGS sequence"/>
</dbReference>
<dbReference type="AlphaFoldDB" id="A0A1H9TBM1"/>